<name>V4L3D6_EUTSA</name>
<proteinExistence type="predicted"/>
<dbReference type="EMBL" id="KI517441">
    <property type="protein sequence ID" value="ESQ44830.1"/>
    <property type="molecule type" value="Genomic_DNA"/>
</dbReference>
<dbReference type="InterPro" id="IPR036875">
    <property type="entry name" value="Znf_CCHC_sf"/>
</dbReference>
<dbReference type="GO" id="GO:0008270">
    <property type="term" value="F:zinc ion binding"/>
    <property type="evidence" value="ECO:0007669"/>
    <property type="project" value="InterPro"/>
</dbReference>
<feature type="region of interest" description="Disordered" evidence="1">
    <location>
        <begin position="200"/>
        <end position="254"/>
    </location>
</feature>
<evidence type="ECO:0000313" key="2">
    <source>
        <dbReference type="EMBL" id="ESQ44830.1"/>
    </source>
</evidence>
<evidence type="ECO:0000256" key="1">
    <source>
        <dbReference type="SAM" id="MobiDB-lite"/>
    </source>
</evidence>
<dbReference type="Gramene" id="ESQ44830">
    <property type="protein sequence ID" value="ESQ44830"/>
    <property type="gene ID" value="EUTSA_v10003344mg"/>
</dbReference>
<dbReference type="GO" id="GO:0003676">
    <property type="term" value="F:nucleic acid binding"/>
    <property type="evidence" value="ECO:0007669"/>
    <property type="project" value="InterPro"/>
</dbReference>
<dbReference type="STRING" id="72664.V4L3D6"/>
<evidence type="ECO:0000313" key="3">
    <source>
        <dbReference type="Proteomes" id="UP000030689"/>
    </source>
</evidence>
<reference evidence="2 3" key="1">
    <citation type="journal article" date="2013" name="Front. Plant Sci.">
        <title>The Reference Genome of the Halophytic Plant Eutrema salsugineum.</title>
        <authorList>
            <person name="Yang R."/>
            <person name="Jarvis D.E."/>
            <person name="Chen H."/>
            <person name="Beilstein M.A."/>
            <person name="Grimwood J."/>
            <person name="Jenkins J."/>
            <person name="Shu S."/>
            <person name="Prochnik S."/>
            <person name="Xin M."/>
            <person name="Ma C."/>
            <person name="Schmutz J."/>
            <person name="Wing R.A."/>
            <person name="Mitchell-Olds T."/>
            <person name="Schumaker K.S."/>
            <person name="Wang X."/>
        </authorList>
    </citation>
    <scope>NUCLEOTIDE SEQUENCE [LARGE SCALE GENOMIC DNA]</scope>
</reference>
<dbReference type="AlphaFoldDB" id="V4L3D6"/>
<feature type="non-terminal residue" evidence="2">
    <location>
        <position position="321"/>
    </location>
</feature>
<dbReference type="Proteomes" id="UP000030689">
    <property type="component" value="Unassembled WGS sequence"/>
</dbReference>
<keyword evidence="3" id="KW-1185">Reference proteome</keyword>
<sequence>MFKQVCHLLVRTSLLSSTEKTLDGDNYDIWYRKVQYVLEEQEVKETLFHHMEEPEQGTTAQHEKDHEAYVVWKRKNSIACITLLSCMQDDLMCKFEEYGTAKGMWEALKDKFGATSATKLRRLNQRFDDYKKRPNQSMRQHLRIMSNMIRELKNAGQIMSNEQQVQAVLRSLPESWDHMKVQMTYNENVKTFEDISHHHELEDERLEASKSSASSNSGLKHKKGNIGHKAPYHSELKRQKKDAKRDKRGGQKDKTKMKCYNCSSLGHFAHEFTEAKKVLSLNSSCKYAYVSRFVRLTESHSSWIVDSGATYHIARSREAFV</sequence>
<dbReference type="PANTHER" id="PTHR35317:SF18">
    <property type="entry name" value="RNA-DIRECTED DNA POLYMERASE"/>
    <property type="match status" value="1"/>
</dbReference>
<accession>V4L3D6</accession>
<protein>
    <recommendedName>
        <fullName evidence="4">CCHC-type domain-containing protein</fullName>
    </recommendedName>
</protein>
<dbReference type="SUPFAM" id="SSF57756">
    <property type="entry name" value="Retrovirus zinc finger-like domains"/>
    <property type="match status" value="1"/>
</dbReference>
<dbReference type="eggNOG" id="KOG0017">
    <property type="taxonomic scope" value="Eukaryota"/>
</dbReference>
<feature type="compositionally biased region" description="Basic and acidic residues" evidence="1">
    <location>
        <begin position="232"/>
        <end position="254"/>
    </location>
</feature>
<organism evidence="2 3">
    <name type="scientific">Eutrema salsugineum</name>
    <name type="common">Saltwater cress</name>
    <name type="synonym">Sisymbrium salsugineum</name>
    <dbReference type="NCBI Taxonomy" id="72664"/>
    <lineage>
        <taxon>Eukaryota</taxon>
        <taxon>Viridiplantae</taxon>
        <taxon>Streptophyta</taxon>
        <taxon>Embryophyta</taxon>
        <taxon>Tracheophyta</taxon>
        <taxon>Spermatophyta</taxon>
        <taxon>Magnoliopsida</taxon>
        <taxon>eudicotyledons</taxon>
        <taxon>Gunneridae</taxon>
        <taxon>Pentapetalae</taxon>
        <taxon>rosids</taxon>
        <taxon>malvids</taxon>
        <taxon>Brassicales</taxon>
        <taxon>Brassicaceae</taxon>
        <taxon>Eutremeae</taxon>
        <taxon>Eutrema</taxon>
    </lineage>
</organism>
<dbReference type="KEGG" id="eus:EUTSA_v10003344mg"/>
<dbReference type="PANTHER" id="PTHR35317">
    <property type="entry name" value="OS04G0629600 PROTEIN"/>
    <property type="match status" value="1"/>
</dbReference>
<gene>
    <name evidence="2" type="ORF">EUTSA_v10003344mg</name>
</gene>
<dbReference type="Pfam" id="PF14223">
    <property type="entry name" value="Retrotran_gag_2"/>
    <property type="match status" value="1"/>
</dbReference>
<dbReference type="OMA" id="IARITMI"/>
<evidence type="ECO:0008006" key="4">
    <source>
        <dbReference type="Google" id="ProtNLM"/>
    </source>
</evidence>